<dbReference type="Gene3D" id="3.40.50.12780">
    <property type="entry name" value="N-terminal domain of ligase-like"/>
    <property type="match status" value="1"/>
</dbReference>
<dbReference type="AlphaFoldDB" id="A0A917NUE1"/>
<accession>A0A917NUE1</accession>
<organism evidence="1 2">
    <name type="scientific">Neoroseomonas lacus</name>
    <dbReference type="NCBI Taxonomy" id="287609"/>
    <lineage>
        <taxon>Bacteria</taxon>
        <taxon>Pseudomonadati</taxon>
        <taxon>Pseudomonadota</taxon>
        <taxon>Alphaproteobacteria</taxon>
        <taxon>Acetobacterales</taxon>
        <taxon>Acetobacteraceae</taxon>
        <taxon>Neoroseomonas</taxon>
    </lineage>
</organism>
<evidence type="ECO:0000313" key="1">
    <source>
        <dbReference type="EMBL" id="GGJ29148.1"/>
    </source>
</evidence>
<dbReference type="InterPro" id="IPR042099">
    <property type="entry name" value="ANL_N_sf"/>
</dbReference>
<proteinExistence type="predicted"/>
<dbReference type="SUPFAM" id="SSF56801">
    <property type="entry name" value="Acetyl-CoA synthetase-like"/>
    <property type="match status" value="1"/>
</dbReference>
<evidence type="ECO:0000313" key="2">
    <source>
        <dbReference type="Proteomes" id="UP000661507"/>
    </source>
</evidence>
<reference evidence="1" key="2">
    <citation type="submission" date="2020-09" db="EMBL/GenBank/DDBJ databases">
        <authorList>
            <person name="Sun Q."/>
            <person name="Zhou Y."/>
        </authorList>
    </citation>
    <scope>NUCLEOTIDE SEQUENCE</scope>
    <source>
        <strain evidence="1">CGMCC 1.3617</strain>
    </source>
</reference>
<dbReference type="EMBL" id="BMKW01000010">
    <property type="protein sequence ID" value="GGJ29148.1"/>
    <property type="molecule type" value="Genomic_DNA"/>
</dbReference>
<comment type="caution">
    <text evidence="1">The sequence shown here is derived from an EMBL/GenBank/DDBJ whole genome shotgun (WGS) entry which is preliminary data.</text>
</comment>
<gene>
    <name evidence="1" type="ORF">GCM10011320_40530</name>
</gene>
<name>A0A917NUE1_9PROT</name>
<dbReference type="Proteomes" id="UP000661507">
    <property type="component" value="Unassembled WGS sequence"/>
</dbReference>
<sequence>MRQVRTVAAQFTRAGLAPGDAVGIALADDRANIRTTLARIRLGCRPVALLPRDPAPLREDLARRLGLVAVVGMAAPDALGGAALIRPDIEAAVAAPDVPPPAGGAELVVGISDTTGRPKLVVATEPMMVDKAEILAG</sequence>
<reference evidence="1" key="1">
    <citation type="journal article" date="2014" name="Int. J. Syst. Evol. Microbiol.">
        <title>Complete genome sequence of Corynebacterium casei LMG S-19264T (=DSM 44701T), isolated from a smear-ripened cheese.</title>
        <authorList>
            <consortium name="US DOE Joint Genome Institute (JGI-PGF)"/>
            <person name="Walter F."/>
            <person name="Albersmeier A."/>
            <person name="Kalinowski J."/>
            <person name="Ruckert C."/>
        </authorList>
    </citation>
    <scope>NUCLEOTIDE SEQUENCE</scope>
    <source>
        <strain evidence="1">CGMCC 1.3617</strain>
    </source>
</reference>
<protein>
    <submittedName>
        <fullName evidence="1">Uncharacterized protein</fullName>
    </submittedName>
</protein>
<keyword evidence="2" id="KW-1185">Reference proteome</keyword>